<sequence>MDPISMAAGAIPMVSGLLDKGLDVAKGALDLANKLVDTVGKDAKVAGDAHQSEGKCNY</sequence>
<gene>
    <name evidence="1" type="ORF">K8W20_11930</name>
</gene>
<protein>
    <submittedName>
        <fullName evidence="1">Uncharacterized protein</fullName>
    </submittedName>
</protein>
<dbReference type="RefSeq" id="WP_156995569.1">
    <property type="nucleotide sequence ID" value="NZ_DYTS01000217.1"/>
</dbReference>
<reference evidence="1" key="1">
    <citation type="journal article" date="2021" name="PeerJ">
        <title>Extensive microbial diversity within the chicken gut microbiome revealed by metagenomics and culture.</title>
        <authorList>
            <person name="Gilroy R."/>
            <person name="Ravi A."/>
            <person name="Getino M."/>
            <person name="Pursley I."/>
            <person name="Horton D.L."/>
            <person name="Alikhan N.F."/>
            <person name="Baker D."/>
            <person name="Gharbi K."/>
            <person name="Hall N."/>
            <person name="Watson M."/>
            <person name="Adriaenssens E.M."/>
            <person name="Foster-Nyarko E."/>
            <person name="Jarju S."/>
            <person name="Secka A."/>
            <person name="Antonio M."/>
            <person name="Oren A."/>
            <person name="Chaudhuri R.R."/>
            <person name="La Ragione R."/>
            <person name="Hildebrand F."/>
            <person name="Pallen M.J."/>
        </authorList>
    </citation>
    <scope>NUCLEOTIDE SEQUENCE</scope>
    <source>
        <strain evidence="1">ChiSjej2B20-17149</strain>
    </source>
</reference>
<name>A0A921T8P8_9PSED</name>
<organism evidence="1 2">
    <name type="scientific">Pseudomonas lactis</name>
    <dbReference type="NCBI Taxonomy" id="1615674"/>
    <lineage>
        <taxon>Bacteria</taxon>
        <taxon>Pseudomonadati</taxon>
        <taxon>Pseudomonadota</taxon>
        <taxon>Gammaproteobacteria</taxon>
        <taxon>Pseudomonadales</taxon>
        <taxon>Pseudomonadaceae</taxon>
        <taxon>Pseudomonas</taxon>
    </lineage>
</organism>
<comment type="caution">
    <text evidence="1">The sequence shown here is derived from an EMBL/GenBank/DDBJ whole genome shotgun (WGS) entry which is preliminary data.</text>
</comment>
<proteinExistence type="predicted"/>
<evidence type="ECO:0000313" key="1">
    <source>
        <dbReference type="EMBL" id="HJH19410.1"/>
    </source>
</evidence>
<reference evidence="1" key="2">
    <citation type="submission" date="2021-09" db="EMBL/GenBank/DDBJ databases">
        <authorList>
            <person name="Gilroy R."/>
        </authorList>
    </citation>
    <scope>NUCLEOTIDE SEQUENCE</scope>
    <source>
        <strain evidence="1">ChiSjej2B20-17149</strain>
    </source>
</reference>
<accession>A0A921T8P8</accession>
<dbReference type="AlphaFoldDB" id="A0A921T8P8"/>
<evidence type="ECO:0000313" key="2">
    <source>
        <dbReference type="Proteomes" id="UP000752172"/>
    </source>
</evidence>
<dbReference type="Proteomes" id="UP000752172">
    <property type="component" value="Unassembled WGS sequence"/>
</dbReference>
<dbReference type="EMBL" id="DYTS01000217">
    <property type="protein sequence ID" value="HJH19410.1"/>
    <property type="molecule type" value="Genomic_DNA"/>
</dbReference>